<comment type="caution">
    <text evidence="1">The sequence shown here is derived from an EMBL/GenBank/DDBJ whole genome shotgun (WGS) entry which is preliminary data.</text>
</comment>
<dbReference type="EMBL" id="PEMN01000179">
    <property type="protein sequence ID" value="RTI17121.1"/>
    <property type="molecule type" value="Genomic_DNA"/>
</dbReference>
<organism evidence="1 4">
    <name type="scientific">Thermus scotoductus</name>
    <dbReference type="NCBI Taxonomy" id="37636"/>
    <lineage>
        <taxon>Bacteria</taxon>
        <taxon>Thermotogati</taxon>
        <taxon>Deinococcota</taxon>
        <taxon>Deinococci</taxon>
        <taxon>Thermales</taxon>
        <taxon>Thermaceae</taxon>
        <taxon>Thermus</taxon>
    </lineage>
</organism>
<evidence type="ECO:0000313" key="3">
    <source>
        <dbReference type="Proteomes" id="UP000288073"/>
    </source>
</evidence>
<gene>
    <name evidence="2" type="ORF">CSW23_06450</name>
    <name evidence="1" type="ORF">CSW50_01465</name>
</gene>
<dbReference type="Proteomes" id="UP000288073">
    <property type="component" value="Unassembled WGS sequence"/>
</dbReference>
<evidence type="ECO:0000313" key="1">
    <source>
        <dbReference type="EMBL" id="RTH04958.1"/>
    </source>
</evidence>
<dbReference type="EMBL" id="PELM01000030">
    <property type="protein sequence ID" value="RTH04958.1"/>
    <property type="molecule type" value="Genomic_DNA"/>
</dbReference>
<evidence type="ECO:0000313" key="4">
    <source>
        <dbReference type="Proteomes" id="UP000288082"/>
    </source>
</evidence>
<dbReference type="AlphaFoldDB" id="A0A430RC70"/>
<sequence length="66" mass="7721">MGLAGTGPYYLVLLPQAVPEWWPRVERLLPEFPRRYEVRFYPDGSRAVVSGDLEALKVWYKRVLRG</sequence>
<reference evidence="3 4" key="1">
    <citation type="journal article" date="2019" name="Extremophiles">
        <title>Biogeography of thermophiles and predominance of Thermus scotoductus in domestic water heaters.</title>
        <authorList>
            <person name="Wilpiszeski R.L."/>
            <person name="Zhang Z."/>
            <person name="House C.H."/>
        </authorList>
    </citation>
    <scope>NUCLEOTIDE SEQUENCE [LARGE SCALE GENOMIC DNA]</scope>
    <source>
        <strain evidence="2 3">10_S10</strain>
        <strain evidence="1 4">38_S38</strain>
    </source>
</reference>
<accession>A0A430RC70</accession>
<dbReference type="Proteomes" id="UP000288082">
    <property type="component" value="Unassembled WGS sequence"/>
</dbReference>
<name>A0A430RC70_THESC</name>
<evidence type="ECO:0000313" key="2">
    <source>
        <dbReference type="EMBL" id="RTI17121.1"/>
    </source>
</evidence>
<protein>
    <submittedName>
        <fullName evidence="1">Uncharacterized protein</fullName>
    </submittedName>
</protein>
<proteinExistence type="predicted"/>